<dbReference type="PANTHER" id="PTHR43386:SF1">
    <property type="entry name" value="D,D-DIPEPTIDE TRANSPORT SYSTEM PERMEASE PROTEIN DDPC-RELATED"/>
    <property type="match status" value="1"/>
</dbReference>
<keyword evidence="11" id="KW-1185">Reference proteome</keyword>
<evidence type="ECO:0000256" key="2">
    <source>
        <dbReference type="ARBA" id="ARBA00022448"/>
    </source>
</evidence>
<keyword evidence="5 7" id="KW-1133">Transmembrane helix</keyword>
<feature type="region of interest" description="Disordered" evidence="8">
    <location>
        <begin position="1"/>
        <end position="40"/>
    </location>
</feature>
<feature type="transmembrane region" description="Helical" evidence="7">
    <location>
        <begin position="181"/>
        <end position="199"/>
    </location>
</feature>
<evidence type="ECO:0000313" key="10">
    <source>
        <dbReference type="EMBL" id="QYD68444.1"/>
    </source>
</evidence>
<dbReference type="PANTHER" id="PTHR43386">
    <property type="entry name" value="OLIGOPEPTIDE TRANSPORT SYSTEM PERMEASE PROTEIN APPC"/>
    <property type="match status" value="1"/>
</dbReference>
<dbReference type="RefSeq" id="WP_219797834.1">
    <property type="nucleotide sequence ID" value="NZ_CP080095.1"/>
</dbReference>
<comment type="similarity">
    <text evidence="7">Belongs to the binding-protein-dependent transport system permease family.</text>
</comment>
<evidence type="ECO:0000256" key="3">
    <source>
        <dbReference type="ARBA" id="ARBA00022475"/>
    </source>
</evidence>
<evidence type="ECO:0000256" key="8">
    <source>
        <dbReference type="SAM" id="MobiDB-lite"/>
    </source>
</evidence>
<dbReference type="CDD" id="cd06261">
    <property type="entry name" value="TM_PBP2"/>
    <property type="match status" value="1"/>
</dbReference>
<dbReference type="Gene3D" id="1.10.3720.10">
    <property type="entry name" value="MetI-like"/>
    <property type="match status" value="1"/>
</dbReference>
<accession>A0ABX8UHR9</accession>
<feature type="transmembrane region" description="Helical" evidence="7">
    <location>
        <begin position="120"/>
        <end position="145"/>
    </location>
</feature>
<dbReference type="EMBL" id="CP080095">
    <property type="protein sequence ID" value="QYD68444.1"/>
    <property type="molecule type" value="Genomic_DNA"/>
</dbReference>
<sequence length="316" mass="32843">MTSAAPGTPEAREASAATGTAAGTVGASTATPAAAPPPRAQDPRYERLLLLLRSPSFVVGALIVLWWVACAIAGTWIAPHDAYASDPLNSLLPPDHTHWFGTDQLGRDVYSRVIVGARDILTIAPLATLVGTVAGTALGLIVGYFGGWVDHVIGRAIDAVLALPLVIVALLALAAVGASNLTVILVIGITFMPITARTVRAAVLAERHLDYVAAAQLRGEHALYIMFAEILPNVLPPIVVEATVRLGYAIFSVATLSFLGFGIQPPSADWGLALSESYTLMAGGAWWTVVFDAAAIASLVVGVNLIADSVEGVLDR</sequence>
<feature type="compositionally biased region" description="Low complexity" evidence="8">
    <location>
        <begin position="14"/>
        <end position="33"/>
    </location>
</feature>
<organism evidence="10 11">
    <name type="scientific">Paraburkholderia edwinii</name>
    <dbReference type="NCBI Taxonomy" id="2861782"/>
    <lineage>
        <taxon>Bacteria</taxon>
        <taxon>Pseudomonadati</taxon>
        <taxon>Pseudomonadota</taxon>
        <taxon>Betaproteobacteria</taxon>
        <taxon>Burkholderiales</taxon>
        <taxon>Burkholderiaceae</taxon>
        <taxon>Paraburkholderia</taxon>
    </lineage>
</organism>
<keyword evidence="4 7" id="KW-0812">Transmembrane</keyword>
<keyword evidence="3" id="KW-1003">Cell membrane</keyword>
<dbReference type="InterPro" id="IPR050366">
    <property type="entry name" value="BP-dependent_transpt_permease"/>
</dbReference>
<dbReference type="InterPro" id="IPR000515">
    <property type="entry name" value="MetI-like"/>
</dbReference>
<gene>
    <name evidence="10" type="ORF">KZJ38_19680</name>
</gene>
<feature type="transmembrane region" description="Helical" evidence="7">
    <location>
        <begin position="246"/>
        <end position="264"/>
    </location>
</feature>
<evidence type="ECO:0000256" key="6">
    <source>
        <dbReference type="ARBA" id="ARBA00023136"/>
    </source>
</evidence>
<name>A0ABX8UHR9_9BURK</name>
<dbReference type="Proteomes" id="UP000826462">
    <property type="component" value="Chromosome 1"/>
</dbReference>
<dbReference type="InterPro" id="IPR035906">
    <property type="entry name" value="MetI-like_sf"/>
</dbReference>
<feature type="transmembrane region" description="Helical" evidence="7">
    <location>
        <begin position="57"/>
        <end position="78"/>
    </location>
</feature>
<feature type="transmembrane region" description="Helical" evidence="7">
    <location>
        <begin position="157"/>
        <end position="175"/>
    </location>
</feature>
<dbReference type="Pfam" id="PF00528">
    <property type="entry name" value="BPD_transp_1"/>
    <property type="match status" value="1"/>
</dbReference>
<evidence type="ECO:0000313" key="11">
    <source>
        <dbReference type="Proteomes" id="UP000826462"/>
    </source>
</evidence>
<evidence type="ECO:0000256" key="7">
    <source>
        <dbReference type="RuleBase" id="RU363032"/>
    </source>
</evidence>
<proteinExistence type="inferred from homology"/>
<dbReference type="PROSITE" id="PS50928">
    <property type="entry name" value="ABC_TM1"/>
    <property type="match status" value="1"/>
</dbReference>
<keyword evidence="2 7" id="KW-0813">Transport</keyword>
<dbReference type="SUPFAM" id="SSF161098">
    <property type="entry name" value="MetI-like"/>
    <property type="match status" value="1"/>
</dbReference>
<reference evidence="10 11" key="1">
    <citation type="submission" date="2021-07" db="EMBL/GenBank/DDBJ databases">
        <title>Paraburkholderia edwinii protects Aspergillus sp. from phenazines by acting as a toxin sponge.</title>
        <authorList>
            <person name="Dahlstrom K.M."/>
            <person name="Newman D.K."/>
        </authorList>
    </citation>
    <scope>NUCLEOTIDE SEQUENCE [LARGE SCALE GENOMIC DNA]</scope>
    <source>
        <strain evidence="10 11">Pe01</strain>
    </source>
</reference>
<evidence type="ECO:0000259" key="9">
    <source>
        <dbReference type="PROSITE" id="PS50928"/>
    </source>
</evidence>
<evidence type="ECO:0000256" key="1">
    <source>
        <dbReference type="ARBA" id="ARBA00004651"/>
    </source>
</evidence>
<evidence type="ECO:0000256" key="4">
    <source>
        <dbReference type="ARBA" id="ARBA00022692"/>
    </source>
</evidence>
<comment type="subcellular location">
    <subcellularLocation>
        <location evidence="1 7">Cell membrane</location>
        <topology evidence="1 7">Multi-pass membrane protein</topology>
    </subcellularLocation>
</comment>
<feature type="domain" description="ABC transmembrane type-1" evidence="9">
    <location>
        <begin position="117"/>
        <end position="307"/>
    </location>
</feature>
<protein>
    <submittedName>
        <fullName evidence="10">ABC transporter permease</fullName>
    </submittedName>
</protein>
<dbReference type="InterPro" id="IPR025966">
    <property type="entry name" value="OppC_N"/>
</dbReference>
<dbReference type="Pfam" id="PF12911">
    <property type="entry name" value="OppC_N"/>
    <property type="match status" value="1"/>
</dbReference>
<evidence type="ECO:0000256" key="5">
    <source>
        <dbReference type="ARBA" id="ARBA00022989"/>
    </source>
</evidence>
<feature type="transmembrane region" description="Helical" evidence="7">
    <location>
        <begin position="284"/>
        <end position="307"/>
    </location>
</feature>
<keyword evidence="6 7" id="KW-0472">Membrane</keyword>